<sequence>MPSDGLSIGSSQPTFATKQDAIEQAVGHLMQHSQHLRIKKLLFSVCYGTWENEAAVLQTVSLQSLVTIVLGRYSSLQQCQDGLYQKANSLNRRKLYIAIANTILHYLQLVFITPAEARSPSTDEQAANLSASVQSQAKVELYQPVIDTLSKTQNLDVIKTFLGYLGQSPGTIADTASTDLLSLVQIAHRQAPTPLQLKQHLVAIVKTQASPAKAQATARQILRAFRPLYATSTVPVVTTPDSLSILEQELSQKSDINQVRVLLYSILYGPYADSPLQRQILRSKTLRDLLQETFEYCPTYTDFESKLTILAHCVETSDGINRALKVMLVALYRYYTSSKQPSDMTLR</sequence>
<dbReference type="EMBL" id="JADEXP010000102">
    <property type="protein sequence ID" value="MBE9067548.1"/>
    <property type="molecule type" value="Genomic_DNA"/>
</dbReference>
<protein>
    <submittedName>
        <fullName evidence="1">Uncharacterized protein</fullName>
    </submittedName>
</protein>
<reference evidence="1" key="1">
    <citation type="submission" date="2020-10" db="EMBL/GenBank/DDBJ databases">
        <authorList>
            <person name="Castelo-Branco R."/>
            <person name="Eusebio N."/>
            <person name="Adriana R."/>
            <person name="Vieira A."/>
            <person name="Brugerolle De Fraissinette N."/>
            <person name="Rezende De Castro R."/>
            <person name="Schneider M.P."/>
            <person name="Vasconcelos V."/>
            <person name="Leao P.N."/>
        </authorList>
    </citation>
    <scope>NUCLEOTIDE SEQUENCE</scope>
    <source>
        <strain evidence="1">LEGE 11479</strain>
    </source>
</reference>
<keyword evidence="2" id="KW-1185">Reference proteome</keyword>
<comment type="caution">
    <text evidence="1">The sequence shown here is derived from an EMBL/GenBank/DDBJ whole genome shotgun (WGS) entry which is preliminary data.</text>
</comment>
<evidence type="ECO:0000313" key="1">
    <source>
        <dbReference type="EMBL" id="MBE9067548.1"/>
    </source>
</evidence>
<organism evidence="1 2">
    <name type="scientific">Leptolyngbya cf. ectocarpi LEGE 11479</name>
    <dbReference type="NCBI Taxonomy" id="1828722"/>
    <lineage>
        <taxon>Bacteria</taxon>
        <taxon>Bacillati</taxon>
        <taxon>Cyanobacteriota</taxon>
        <taxon>Cyanophyceae</taxon>
        <taxon>Leptolyngbyales</taxon>
        <taxon>Leptolyngbyaceae</taxon>
        <taxon>Leptolyngbya group</taxon>
        <taxon>Leptolyngbya</taxon>
    </lineage>
</organism>
<accession>A0A928ZU88</accession>
<dbReference type="RefSeq" id="WP_193993511.1">
    <property type="nucleotide sequence ID" value="NZ_JADEXP010000102.1"/>
</dbReference>
<evidence type="ECO:0000313" key="2">
    <source>
        <dbReference type="Proteomes" id="UP000615026"/>
    </source>
</evidence>
<gene>
    <name evidence="1" type="ORF">IQ260_12850</name>
</gene>
<proteinExistence type="predicted"/>
<dbReference type="AlphaFoldDB" id="A0A928ZU88"/>
<dbReference type="Proteomes" id="UP000615026">
    <property type="component" value="Unassembled WGS sequence"/>
</dbReference>
<name>A0A928ZU88_LEPEC</name>